<keyword evidence="7" id="KW-0813">Transport</keyword>
<keyword evidence="5" id="KW-1133">Transmembrane helix</keyword>
<reference evidence="8" key="1">
    <citation type="submission" date="2019-05" db="EMBL/GenBank/DDBJ databases">
        <authorList>
            <person name="Lianzixin W."/>
        </authorList>
    </citation>
    <scope>NUCLEOTIDE SEQUENCE</scope>
    <source>
        <strain evidence="8">EC11</strain>
    </source>
</reference>
<gene>
    <name evidence="8" type="ORF">FIA58_016565</name>
</gene>
<dbReference type="Pfam" id="PF02472">
    <property type="entry name" value="ExbD"/>
    <property type="match status" value="1"/>
</dbReference>
<sequence length="131" mass="14584">MKLGKTRNKVSTEFNMSSMTDIVFLLLIFFMLTSTMVTTNALDLVLPKGKGKTDSNKSISVSIDKDLSFFIDKNKIDETQLETLLLGLVANAENKAIVLRAEKSVPHEKVVYVMDIAYRNGIKMVVAVNPK</sequence>
<dbReference type="EMBL" id="VEVQ02000012">
    <property type="protein sequence ID" value="NHN27295.1"/>
    <property type="molecule type" value="Genomic_DNA"/>
</dbReference>
<keyword evidence="7" id="KW-0653">Protein transport</keyword>
<evidence type="ECO:0000256" key="2">
    <source>
        <dbReference type="ARBA" id="ARBA00005811"/>
    </source>
</evidence>
<evidence type="ECO:0000256" key="4">
    <source>
        <dbReference type="ARBA" id="ARBA00022692"/>
    </source>
</evidence>
<comment type="similarity">
    <text evidence="2 7">Belongs to the ExbD/TolR family.</text>
</comment>
<evidence type="ECO:0000313" key="8">
    <source>
        <dbReference type="EMBL" id="NHN27295.1"/>
    </source>
</evidence>
<dbReference type="Gene3D" id="3.30.420.270">
    <property type="match status" value="1"/>
</dbReference>
<organism evidence="8 9">
    <name type="scientific">Flavobacterium jejuense</name>
    <dbReference type="NCBI Taxonomy" id="1544455"/>
    <lineage>
        <taxon>Bacteria</taxon>
        <taxon>Pseudomonadati</taxon>
        <taxon>Bacteroidota</taxon>
        <taxon>Flavobacteriia</taxon>
        <taxon>Flavobacteriales</taxon>
        <taxon>Flavobacteriaceae</taxon>
        <taxon>Flavobacterium</taxon>
    </lineage>
</organism>
<keyword evidence="6" id="KW-0472">Membrane</keyword>
<keyword evidence="3" id="KW-1003">Cell membrane</keyword>
<keyword evidence="9" id="KW-1185">Reference proteome</keyword>
<keyword evidence="4 7" id="KW-0812">Transmembrane</keyword>
<evidence type="ECO:0000256" key="3">
    <source>
        <dbReference type="ARBA" id="ARBA00022475"/>
    </source>
</evidence>
<evidence type="ECO:0000256" key="5">
    <source>
        <dbReference type="ARBA" id="ARBA00022989"/>
    </source>
</evidence>
<evidence type="ECO:0000256" key="6">
    <source>
        <dbReference type="ARBA" id="ARBA00023136"/>
    </source>
</evidence>
<dbReference type="InterPro" id="IPR003400">
    <property type="entry name" value="ExbD"/>
</dbReference>
<evidence type="ECO:0000256" key="7">
    <source>
        <dbReference type="RuleBase" id="RU003879"/>
    </source>
</evidence>
<dbReference type="Proteomes" id="UP000817854">
    <property type="component" value="Unassembled WGS sequence"/>
</dbReference>
<protein>
    <submittedName>
        <fullName evidence="8">Biopolymer transporter ExbD</fullName>
    </submittedName>
</protein>
<evidence type="ECO:0000313" key="9">
    <source>
        <dbReference type="Proteomes" id="UP000817854"/>
    </source>
</evidence>
<reference evidence="8" key="2">
    <citation type="submission" date="2020-02" db="EMBL/GenBank/DDBJ databases">
        <title>Flavobacterium profundi sp. nov., isolated from a deep-sea seamount.</title>
        <authorList>
            <person name="Zhang D.-C."/>
        </authorList>
    </citation>
    <scope>NUCLEOTIDE SEQUENCE</scope>
    <source>
        <strain evidence="8">EC11</strain>
    </source>
</reference>
<evidence type="ECO:0000256" key="1">
    <source>
        <dbReference type="ARBA" id="ARBA00004162"/>
    </source>
</evidence>
<dbReference type="PANTHER" id="PTHR30558">
    <property type="entry name" value="EXBD MEMBRANE COMPONENT OF PMF-DRIVEN MACROMOLECULE IMPORT SYSTEM"/>
    <property type="match status" value="1"/>
</dbReference>
<name>A0ABX0IVT6_9FLAO</name>
<accession>A0ABX0IVT6</accession>
<comment type="caution">
    <text evidence="8">The sequence shown here is derived from an EMBL/GenBank/DDBJ whole genome shotgun (WGS) entry which is preliminary data.</text>
</comment>
<proteinExistence type="inferred from homology"/>
<dbReference type="RefSeq" id="WP_140963807.1">
    <property type="nucleotide sequence ID" value="NZ_VEVQ02000012.1"/>
</dbReference>
<comment type="subcellular location">
    <subcellularLocation>
        <location evidence="1">Cell membrane</location>
        <topology evidence="1">Single-pass membrane protein</topology>
    </subcellularLocation>
    <subcellularLocation>
        <location evidence="7">Cell membrane</location>
        <topology evidence="7">Single-pass type II membrane protein</topology>
    </subcellularLocation>
</comment>